<feature type="region of interest" description="Disordered" evidence="18">
    <location>
        <begin position="371"/>
        <end position="406"/>
    </location>
</feature>
<keyword evidence="6 19" id="KW-0812">Transmembrane</keyword>
<dbReference type="PANTHER" id="PTHR13462">
    <property type="entry name" value="CALCIUM UNIPORTER PROTEIN, MITOCHONDRIAL"/>
    <property type="match status" value="1"/>
</dbReference>
<feature type="domain" description="Calcium uniporter protein C-terminal" evidence="20">
    <location>
        <begin position="231"/>
        <end position="357"/>
    </location>
</feature>
<feature type="compositionally biased region" description="Basic and acidic residues" evidence="18">
    <location>
        <begin position="371"/>
        <end position="390"/>
    </location>
</feature>
<comment type="caution">
    <text evidence="21">The sequence shown here is derived from an EMBL/GenBank/DDBJ whole genome shotgun (WGS) entry which is preliminary data.</text>
</comment>
<evidence type="ECO:0000256" key="11">
    <source>
        <dbReference type="ARBA" id="ARBA00023128"/>
    </source>
</evidence>
<dbReference type="InterPro" id="IPR006769">
    <property type="entry name" value="MCU_C"/>
</dbReference>
<keyword evidence="11" id="KW-0496">Mitochondrion</keyword>
<keyword evidence="8" id="KW-0106">Calcium</keyword>
<keyword evidence="5" id="KW-0107">Calcium channel</keyword>
<reference evidence="21 22" key="1">
    <citation type="submission" date="2015-12" db="EMBL/GenBank/DDBJ databases">
        <title>Draft genome sequence of Moniliophthora roreri, the causal agent of frosty pod rot of cacao.</title>
        <authorList>
            <person name="Aime M.C."/>
            <person name="Diaz-Valderrama J.R."/>
            <person name="Kijpornyongpan T."/>
            <person name="Phillips-Mora W."/>
        </authorList>
    </citation>
    <scope>NUCLEOTIDE SEQUENCE [LARGE SCALE GENOMIC DNA]</scope>
    <source>
        <strain evidence="21 22">MCA 2952</strain>
    </source>
</reference>
<evidence type="ECO:0000256" key="18">
    <source>
        <dbReference type="SAM" id="MobiDB-lite"/>
    </source>
</evidence>
<proteinExistence type="inferred from homology"/>
<dbReference type="Pfam" id="PF04678">
    <property type="entry name" value="MCU"/>
    <property type="match status" value="1"/>
</dbReference>
<evidence type="ECO:0000256" key="1">
    <source>
        <dbReference type="ARBA" id="ARBA00004448"/>
    </source>
</evidence>
<evidence type="ECO:0000256" key="3">
    <source>
        <dbReference type="ARBA" id="ARBA00022448"/>
    </source>
</evidence>
<dbReference type="PANTHER" id="PTHR13462:SF10">
    <property type="entry name" value="CALCIUM UNIPORTER PROTEIN, MITOCHONDRIAL"/>
    <property type="match status" value="1"/>
</dbReference>
<dbReference type="AlphaFoldDB" id="A0A0W0FF49"/>
<comment type="similarity">
    <text evidence="2">Belongs to the MCU (TC 1.A.77) family.</text>
</comment>
<evidence type="ECO:0000256" key="19">
    <source>
        <dbReference type="SAM" id="Phobius"/>
    </source>
</evidence>
<dbReference type="GO" id="GO:0036444">
    <property type="term" value="P:calcium import into the mitochondrion"/>
    <property type="evidence" value="ECO:0007669"/>
    <property type="project" value="UniProtKB-ARBA"/>
</dbReference>
<dbReference type="InterPro" id="IPR039055">
    <property type="entry name" value="MCU_fam"/>
</dbReference>
<evidence type="ECO:0000256" key="16">
    <source>
        <dbReference type="ARBA" id="ARBA00044981"/>
    </source>
</evidence>
<feature type="compositionally biased region" description="Basic and acidic residues" evidence="18">
    <location>
        <begin position="64"/>
        <end position="75"/>
    </location>
</feature>
<dbReference type="Proteomes" id="UP000054988">
    <property type="component" value="Unassembled WGS sequence"/>
</dbReference>
<evidence type="ECO:0000313" key="21">
    <source>
        <dbReference type="EMBL" id="KTB34957.1"/>
    </source>
</evidence>
<evidence type="ECO:0000313" key="22">
    <source>
        <dbReference type="Proteomes" id="UP000054988"/>
    </source>
</evidence>
<dbReference type="GO" id="GO:0015292">
    <property type="term" value="F:uniporter activity"/>
    <property type="evidence" value="ECO:0007669"/>
    <property type="project" value="TreeGrafter"/>
</dbReference>
<evidence type="ECO:0000256" key="6">
    <source>
        <dbReference type="ARBA" id="ARBA00022692"/>
    </source>
</evidence>
<comment type="subunit">
    <text evidence="15">Homotetramer, assembles in a dimer or dimers configuration with two interfaces.</text>
</comment>
<keyword evidence="12 19" id="KW-0472">Membrane</keyword>
<dbReference type="EMBL" id="LATX01002022">
    <property type="protein sequence ID" value="KTB34957.1"/>
    <property type="molecule type" value="Genomic_DNA"/>
</dbReference>
<evidence type="ECO:0000256" key="7">
    <source>
        <dbReference type="ARBA" id="ARBA00022792"/>
    </source>
</evidence>
<dbReference type="GO" id="GO:0005262">
    <property type="term" value="F:calcium channel activity"/>
    <property type="evidence" value="ECO:0007669"/>
    <property type="project" value="UniProtKB-KW"/>
</dbReference>
<accession>A0A0W0FF49</accession>
<feature type="transmembrane region" description="Helical" evidence="19">
    <location>
        <begin position="303"/>
        <end position="321"/>
    </location>
</feature>
<dbReference type="GO" id="GO:0051560">
    <property type="term" value="P:mitochondrial calcium ion homeostasis"/>
    <property type="evidence" value="ECO:0007669"/>
    <property type="project" value="InterPro"/>
</dbReference>
<evidence type="ECO:0000256" key="8">
    <source>
        <dbReference type="ARBA" id="ARBA00022837"/>
    </source>
</evidence>
<feature type="transmembrane region" description="Helical" evidence="19">
    <location>
        <begin position="272"/>
        <end position="291"/>
    </location>
</feature>
<evidence type="ECO:0000256" key="13">
    <source>
        <dbReference type="ARBA" id="ARBA00023303"/>
    </source>
</evidence>
<name>A0A0W0FF49_MONRR</name>
<evidence type="ECO:0000256" key="5">
    <source>
        <dbReference type="ARBA" id="ARBA00022673"/>
    </source>
</evidence>
<dbReference type="eggNOG" id="KOG2966">
    <property type="taxonomic scope" value="Eukaryota"/>
</dbReference>
<dbReference type="GO" id="GO:1990246">
    <property type="term" value="C:uniplex complex"/>
    <property type="evidence" value="ECO:0007669"/>
    <property type="project" value="TreeGrafter"/>
</dbReference>
<gene>
    <name evidence="21" type="ORF">WG66_12498</name>
</gene>
<protein>
    <recommendedName>
        <fullName evidence="16">Calcium uniporter protein, mitochondrial</fullName>
    </recommendedName>
</protein>
<evidence type="ECO:0000256" key="12">
    <source>
        <dbReference type="ARBA" id="ARBA00023136"/>
    </source>
</evidence>
<evidence type="ECO:0000256" key="4">
    <source>
        <dbReference type="ARBA" id="ARBA00022568"/>
    </source>
</evidence>
<keyword evidence="9 19" id="KW-1133">Transmembrane helix</keyword>
<comment type="subcellular location">
    <subcellularLocation>
        <location evidence="1">Mitochondrion inner membrane</location>
        <topology evidence="1">Multi-pass membrane protein</topology>
    </subcellularLocation>
</comment>
<evidence type="ECO:0000256" key="10">
    <source>
        <dbReference type="ARBA" id="ARBA00023065"/>
    </source>
</evidence>
<comment type="function">
    <text evidence="17">Highly selective calcium channel localized to the inner mitochondrial membrane, which mediates calcium uptake into the mitochondrial matrix. Mitochondrial calcium homeostasis plays key roles in cellular physiology and regulates ATP production, cytoplasmic calcium signals and activation of cell death pathways. Sufficient to operate as a pore-forming channel without the need of calcium-sensor or auxiliary subunit.</text>
</comment>
<keyword evidence="4" id="KW-0109">Calcium transport</keyword>
<sequence>MTIYRLFGSISKRQFLCIASKSKNPVWIWQRKPLNYCRNSTQAHLENTKVEHSQFLSRAQPNSKWKDENGNGIADHTENELEDLQEGEGKLLPTSSHLFKLILPMDVIARKWREEGTPKREESKPQHSIPTVLLLHPSQPLSHVSRLILASVPPKVRNDMLSITFRSSRTAVSSQRQYQWSDSTDVGDFIRDAASAAEFLICISREKEKELDSDEQTPEDGAETVISVRVPTFADRTRFLRRRLDVINAELSSMEGLKRQCDKEAHRGARRMAVGGFGMLIVYWGAVARLTFWDYGWDVMEPITYLSGLSTVICGYLWFLYRGREVSYSSVLDSSISARREALYKTKGLDIERWVELVNEKKALMKEIGQIKEDYDHPTSRERETKMNEGKEEEELEEEGKPASTS</sequence>
<evidence type="ECO:0000256" key="2">
    <source>
        <dbReference type="ARBA" id="ARBA00005653"/>
    </source>
</evidence>
<evidence type="ECO:0000256" key="14">
    <source>
        <dbReference type="ARBA" id="ARBA00036634"/>
    </source>
</evidence>
<evidence type="ECO:0000256" key="17">
    <source>
        <dbReference type="ARBA" id="ARBA00045938"/>
    </source>
</evidence>
<feature type="region of interest" description="Disordered" evidence="18">
    <location>
        <begin position="56"/>
        <end position="75"/>
    </location>
</feature>
<comment type="catalytic activity">
    <reaction evidence="14">
        <text>Ca(2+)(in) = Ca(2+)(out)</text>
        <dbReference type="Rhea" id="RHEA:29671"/>
        <dbReference type="ChEBI" id="CHEBI:29108"/>
    </reaction>
</comment>
<keyword evidence="13" id="KW-0407">Ion channel</keyword>
<organism evidence="21 22">
    <name type="scientific">Moniliophthora roreri</name>
    <name type="common">Frosty pod rot fungus</name>
    <name type="synonym">Monilia roreri</name>
    <dbReference type="NCBI Taxonomy" id="221103"/>
    <lineage>
        <taxon>Eukaryota</taxon>
        <taxon>Fungi</taxon>
        <taxon>Dikarya</taxon>
        <taxon>Basidiomycota</taxon>
        <taxon>Agaricomycotina</taxon>
        <taxon>Agaricomycetes</taxon>
        <taxon>Agaricomycetidae</taxon>
        <taxon>Agaricales</taxon>
        <taxon>Marasmiineae</taxon>
        <taxon>Marasmiaceae</taxon>
        <taxon>Moniliophthora</taxon>
    </lineage>
</organism>
<keyword evidence="10" id="KW-0406">Ion transport</keyword>
<evidence type="ECO:0000256" key="9">
    <source>
        <dbReference type="ARBA" id="ARBA00022989"/>
    </source>
</evidence>
<evidence type="ECO:0000259" key="20">
    <source>
        <dbReference type="Pfam" id="PF04678"/>
    </source>
</evidence>
<evidence type="ECO:0000256" key="15">
    <source>
        <dbReference type="ARBA" id="ARBA00044966"/>
    </source>
</evidence>
<keyword evidence="7" id="KW-0999">Mitochondrion inner membrane</keyword>
<keyword evidence="3" id="KW-0813">Transport</keyword>